<dbReference type="GO" id="GO:0005739">
    <property type="term" value="C:mitochondrion"/>
    <property type="evidence" value="ECO:0007669"/>
    <property type="project" value="TreeGrafter"/>
</dbReference>
<gene>
    <name evidence="7" type="ORF">BN1723_007629</name>
</gene>
<evidence type="ECO:0000256" key="2">
    <source>
        <dbReference type="ARBA" id="ARBA00022741"/>
    </source>
</evidence>
<dbReference type="GO" id="GO:0005524">
    <property type="term" value="F:ATP binding"/>
    <property type="evidence" value="ECO:0007669"/>
    <property type="project" value="UniProtKB-KW"/>
</dbReference>
<keyword evidence="2" id="KW-0547">Nucleotide-binding</keyword>
<dbReference type="SUPFAM" id="SSF51230">
    <property type="entry name" value="Single hybrid motif"/>
    <property type="match status" value="1"/>
</dbReference>
<dbReference type="Gene3D" id="2.40.50.100">
    <property type="match status" value="1"/>
</dbReference>
<dbReference type="InterPro" id="IPR000089">
    <property type="entry name" value="Biotin_lipoyl"/>
</dbReference>
<dbReference type="InterPro" id="IPR016185">
    <property type="entry name" value="PreATP-grasp_dom_sf"/>
</dbReference>
<dbReference type="PROSITE" id="PS50979">
    <property type="entry name" value="BC"/>
    <property type="match status" value="1"/>
</dbReference>
<keyword evidence="4" id="KW-0092">Biotin</keyword>
<evidence type="ECO:0000313" key="7">
    <source>
        <dbReference type="EMBL" id="CRK47572.1"/>
    </source>
</evidence>
<protein>
    <recommendedName>
        <fullName evidence="9">Lipoyl-binding domain-containing protein</fullName>
    </recommendedName>
</protein>
<evidence type="ECO:0000256" key="4">
    <source>
        <dbReference type="ARBA" id="ARBA00023267"/>
    </source>
</evidence>
<keyword evidence="3" id="KW-0067">ATP-binding</keyword>
<organism evidence="7 8">
    <name type="scientific">Verticillium longisporum</name>
    <name type="common">Verticillium dahliae var. longisporum</name>
    <dbReference type="NCBI Taxonomy" id="100787"/>
    <lineage>
        <taxon>Eukaryota</taxon>
        <taxon>Fungi</taxon>
        <taxon>Dikarya</taxon>
        <taxon>Ascomycota</taxon>
        <taxon>Pezizomycotina</taxon>
        <taxon>Sordariomycetes</taxon>
        <taxon>Hypocreomycetidae</taxon>
        <taxon>Glomerellales</taxon>
        <taxon>Plectosphaerellaceae</taxon>
        <taxon>Verticillium</taxon>
    </lineage>
</organism>
<accession>A0A0G4NM84</accession>
<evidence type="ECO:0000259" key="5">
    <source>
        <dbReference type="PROSITE" id="PS50968"/>
    </source>
</evidence>
<name>A0A0G4NM84_VERLO</name>
<sequence length="268" mass="28936">MRSMKAKHRLARPFPRLLSTAATGVSASAAPQITPITSLLIANRGEIALRIHKTADRLGIRTTTLYTDPDASSQHAACSPHSLSLGNPKSYLDGDRIISLAKQHGIQALHPGYGFLSENPAFASRCEKEGIVFLTTFFPGERIHSTVVRTTPNATETQDSKVVVFQHGVRTELALLPPKWFEKALGLKEIAASVVAPMPCKVLRNEVAEGDVVKKGAPLVVIESMKMETVIRSPQDGVVKKLAHKEGDICKAGTVLVLFEEEAANEAS</sequence>
<dbReference type="FunFam" id="2.40.50.100:FF:000003">
    <property type="entry name" value="Acetyl-CoA carboxylase biotin carboxyl carrier protein"/>
    <property type="match status" value="1"/>
</dbReference>
<dbReference type="Gene3D" id="3.40.50.20">
    <property type="match status" value="1"/>
</dbReference>
<keyword evidence="1" id="KW-0436">Ligase</keyword>
<dbReference type="InterPro" id="IPR011053">
    <property type="entry name" value="Single_hybrid_motif"/>
</dbReference>
<dbReference type="GO" id="GO:0004485">
    <property type="term" value="F:methylcrotonoyl-CoA carboxylase activity"/>
    <property type="evidence" value="ECO:0007669"/>
    <property type="project" value="TreeGrafter"/>
</dbReference>
<dbReference type="AlphaFoldDB" id="A0A0G4NM84"/>
<dbReference type="InterPro" id="IPR011764">
    <property type="entry name" value="Biotin_carboxylation_dom"/>
</dbReference>
<evidence type="ECO:0008006" key="9">
    <source>
        <dbReference type="Google" id="ProtNLM"/>
    </source>
</evidence>
<dbReference type="PROSITE" id="PS50968">
    <property type="entry name" value="BIOTINYL_LIPOYL"/>
    <property type="match status" value="1"/>
</dbReference>
<proteinExistence type="predicted"/>
<dbReference type="CDD" id="cd06850">
    <property type="entry name" value="biotinyl_domain"/>
    <property type="match status" value="1"/>
</dbReference>
<dbReference type="InterPro" id="IPR005481">
    <property type="entry name" value="BC-like_N"/>
</dbReference>
<evidence type="ECO:0000259" key="6">
    <source>
        <dbReference type="PROSITE" id="PS50979"/>
    </source>
</evidence>
<dbReference type="InterPro" id="IPR050856">
    <property type="entry name" value="Biotin_carboxylase_complex"/>
</dbReference>
<reference evidence="8" key="1">
    <citation type="submission" date="2015-05" db="EMBL/GenBank/DDBJ databases">
        <authorList>
            <person name="Fogelqvist Johan"/>
        </authorList>
    </citation>
    <scope>NUCLEOTIDE SEQUENCE [LARGE SCALE GENOMIC DNA]</scope>
</reference>
<dbReference type="Pfam" id="PF00364">
    <property type="entry name" value="Biotin_lipoyl"/>
    <property type="match status" value="1"/>
</dbReference>
<dbReference type="Proteomes" id="UP000045706">
    <property type="component" value="Unassembled WGS sequence"/>
</dbReference>
<feature type="domain" description="Lipoyl-binding" evidence="5">
    <location>
        <begin position="185"/>
        <end position="260"/>
    </location>
</feature>
<feature type="domain" description="Biotin carboxylation" evidence="6">
    <location>
        <begin position="35"/>
        <end position="268"/>
    </location>
</feature>
<evidence type="ECO:0000256" key="1">
    <source>
        <dbReference type="ARBA" id="ARBA00022598"/>
    </source>
</evidence>
<dbReference type="Pfam" id="PF00289">
    <property type="entry name" value="Biotin_carb_N"/>
    <property type="match status" value="1"/>
</dbReference>
<evidence type="ECO:0000256" key="3">
    <source>
        <dbReference type="ARBA" id="ARBA00022840"/>
    </source>
</evidence>
<dbReference type="SUPFAM" id="SSF52440">
    <property type="entry name" value="PreATP-grasp domain"/>
    <property type="match status" value="1"/>
</dbReference>
<dbReference type="EMBL" id="CVQI01036717">
    <property type="protein sequence ID" value="CRK47572.1"/>
    <property type="molecule type" value="Genomic_DNA"/>
</dbReference>
<dbReference type="PANTHER" id="PTHR18866:SF33">
    <property type="entry name" value="METHYLCROTONOYL-COA CARBOXYLASE SUBUNIT ALPHA, MITOCHONDRIAL-RELATED"/>
    <property type="match status" value="1"/>
</dbReference>
<evidence type="ECO:0000313" key="8">
    <source>
        <dbReference type="Proteomes" id="UP000045706"/>
    </source>
</evidence>
<dbReference type="PANTHER" id="PTHR18866">
    <property type="entry name" value="CARBOXYLASE:PYRUVATE/ACETYL-COA/PROPIONYL-COA CARBOXYLASE"/>
    <property type="match status" value="1"/>
</dbReference>